<evidence type="ECO:0000313" key="2">
    <source>
        <dbReference type="EMBL" id="CAL1607513.1"/>
    </source>
</evidence>
<proteinExistence type="predicted"/>
<accession>A0AAV2M2F5</accession>
<evidence type="ECO:0000313" key="3">
    <source>
        <dbReference type="Proteomes" id="UP001497482"/>
    </source>
</evidence>
<name>A0AAV2M2F5_KNICA</name>
<feature type="region of interest" description="Disordered" evidence="1">
    <location>
        <begin position="68"/>
        <end position="112"/>
    </location>
</feature>
<organism evidence="2 3">
    <name type="scientific">Knipowitschia caucasica</name>
    <name type="common">Caucasian dwarf goby</name>
    <name type="synonym">Pomatoschistus caucasicus</name>
    <dbReference type="NCBI Taxonomy" id="637954"/>
    <lineage>
        <taxon>Eukaryota</taxon>
        <taxon>Metazoa</taxon>
        <taxon>Chordata</taxon>
        <taxon>Craniata</taxon>
        <taxon>Vertebrata</taxon>
        <taxon>Euteleostomi</taxon>
        <taxon>Actinopterygii</taxon>
        <taxon>Neopterygii</taxon>
        <taxon>Teleostei</taxon>
        <taxon>Neoteleostei</taxon>
        <taxon>Acanthomorphata</taxon>
        <taxon>Gobiaria</taxon>
        <taxon>Gobiiformes</taxon>
        <taxon>Gobioidei</taxon>
        <taxon>Gobiidae</taxon>
        <taxon>Gobiinae</taxon>
        <taxon>Knipowitschia</taxon>
    </lineage>
</organism>
<dbReference type="Proteomes" id="UP001497482">
    <property type="component" value="Chromosome 5"/>
</dbReference>
<evidence type="ECO:0000256" key="1">
    <source>
        <dbReference type="SAM" id="MobiDB-lite"/>
    </source>
</evidence>
<sequence>MMIEKAKIEAEKQKMLAELDANLYVLKTQRSATAASAEAAVYEAAAVDEKDPLSDLVQILPQDTAQRTSEYVQAHYNDPQQKASVPQPPDTTSNARAPSPPPPASVAPDPVQWYPLPTESNLHNVLFKNERLDLLCLQFSPALRKSLPRVASRSLMGPRHS</sequence>
<dbReference type="EMBL" id="OZ035827">
    <property type="protein sequence ID" value="CAL1607513.1"/>
    <property type="molecule type" value="Genomic_DNA"/>
</dbReference>
<dbReference type="AlphaFoldDB" id="A0AAV2M2F5"/>
<keyword evidence="3" id="KW-1185">Reference proteome</keyword>
<feature type="compositionally biased region" description="Polar residues" evidence="1">
    <location>
        <begin position="78"/>
        <end position="96"/>
    </location>
</feature>
<gene>
    <name evidence="2" type="ORF">KC01_LOCUS34548</name>
</gene>
<protein>
    <submittedName>
        <fullName evidence="2">Uncharacterized protein</fullName>
    </submittedName>
</protein>
<reference evidence="2 3" key="1">
    <citation type="submission" date="2024-04" db="EMBL/GenBank/DDBJ databases">
        <authorList>
            <person name="Waldvogel A.-M."/>
            <person name="Schoenle A."/>
        </authorList>
    </citation>
    <scope>NUCLEOTIDE SEQUENCE [LARGE SCALE GENOMIC DNA]</scope>
</reference>